<protein>
    <submittedName>
        <fullName evidence="3">Uncharacterized protein</fullName>
    </submittedName>
</protein>
<accession>A0ABP0FXD5</accession>
<evidence type="ECO:0000313" key="4">
    <source>
        <dbReference type="Proteomes" id="UP001642483"/>
    </source>
</evidence>
<proteinExistence type="predicted"/>
<reference evidence="3 4" key="1">
    <citation type="submission" date="2024-02" db="EMBL/GenBank/DDBJ databases">
        <authorList>
            <person name="Daric V."/>
            <person name="Darras S."/>
        </authorList>
    </citation>
    <scope>NUCLEOTIDE SEQUENCE [LARGE SCALE GENOMIC DNA]</scope>
</reference>
<gene>
    <name evidence="3" type="ORF">CVLEPA_LOCUS15250</name>
</gene>
<dbReference type="EMBL" id="CAWYQH010000097">
    <property type="protein sequence ID" value="CAK8684261.1"/>
    <property type="molecule type" value="Genomic_DNA"/>
</dbReference>
<comment type="caution">
    <text evidence="3">The sequence shown here is derived from an EMBL/GenBank/DDBJ whole genome shotgun (WGS) entry which is preliminary data.</text>
</comment>
<keyword evidence="1" id="KW-0472">Membrane</keyword>
<keyword evidence="1" id="KW-0812">Transmembrane</keyword>
<keyword evidence="4" id="KW-1185">Reference proteome</keyword>
<feature type="transmembrane region" description="Helical" evidence="1">
    <location>
        <begin position="153"/>
        <end position="176"/>
    </location>
</feature>
<evidence type="ECO:0000256" key="1">
    <source>
        <dbReference type="SAM" id="Phobius"/>
    </source>
</evidence>
<keyword evidence="1" id="KW-1133">Transmembrane helix</keyword>
<sequence length="210" mass="23382">MSKLTIKVVLVSLIAIANHTDGHTQKEKKERPVLCDNGQAEVIVKHKQLQIIKCRYCDSTEHYDCKHRACSKLPQDAEICSLEHSYSNWDACKKSKCLFYGRKGGLGICTENYWNAKPAMPIICEPQTPIGPTHPATICPTALADEEKQSHGVGGGTIFACIALMILVALIVYLVFIQIHIVKQYDVPQCLHYIPGFGRLKNQPLPQADL</sequence>
<evidence type="ECO:0000256" key="2">
    <source>
        <dbReference type="SAM" id="SignalP"/>
    </source>
</evidence>
<feature type="chain" id="PRO_5047437023" evidence="2">
    <location>
        <begin position="23"/>
        <end position="210"/>
    </location>
</feature>
<name>A0ABP0FXD5_CLALP</name>
<organism evidence="3 4">
    <name type="scientific">Clavelina lepadiformis</name>
    <name type="common">Light-bulb sea squirt</name>
    <name type="synonym">Ascidia lepadiformis</name>
    <dbReference type="NCBI Taxonomy" id="159417"/>
    <lineage>
        <taxon>Eukaryota</taxon>
        <taxon>Metazoa</taxon>
        <taxon>Chordata</taxon>
        <taxon>Tunicata</taxon>
        <taxon>Ascidiacea</taxon>
        <taxon>Aplousobranchia</taxon>
        <taxon>Clavelinidae</taxon>
        <taxon>Clavelina</taxon>
    </lineage>
</organism>
<dbReference type="Proteomes" id="UP001642483">
    <property type="component" value="Unassembled WGS sequence"/>
</dbReference>
<keyword evidence="2" id="KW-0732">Signal</keyword>
<evidence type="ECO:0000313" key="3">
    <source>
        <dbReference type="EMBL" id="CAK8684261.1"/>
    </source>
</evidence>
<feature type="signal peptide" evidence="2">
    <location>
        <begin position="1"/>
        <end position="22"/>
    </location>
</feature>